<dbReference type="Proteomes" id="UP000308600">
    <property type="component" value="Unassembled WGS sequence"/>
</dbReference>
<evidence type="ECO:0000313" key="2">
    <source>
        <dbReference type="Proteomes" id="UP000308600"/>
    </source>
</evidence>
<evidence type="ECO:0000313" key="1">
    <source>
        <dbReference type="EMBL" id="TFK67291.1"/>
    </source>
</evidence>
<accession>A0ACD3APR1</accession>
<name>A0ACD3APR1_9AGAR</name>
<protein>
    <submittedName>
        <fullName evidence="1">Uncharacterized protein</fullName>
    </submittedName>
</protein>
<keyword evidence="2" id="KW-1185">Reference proteome</keyword>
<proteinExistence type="predicted"/>
<reference evidence="1 2" key="1">
    <citation type="journal article" date="2019" name="Nat. Ecol. Evol.">
        <title>Megaphylogeny resolves global patterns of mushroom evolution.</title>
        <authorList>
            <person name="Varga T."/>
            <person name="Krizsan K."/>
            <person name="Foldi C."/>
            <person name="Dima B."/>
            <person name="Sanchez-Garcia M."/>
            <person name="Sanchez-Ramirez S."/>
            <person name="Szollosi G.J."/>
            <person name="Szarkandi J.G."/>
            <person name="Papp V."/>
            <person name="Albert L."/>
            <person name="Andreopoulos W."/>
            <person name="Angelini C."/>
            <person name="Antonin V."/>
            <person name="Barry K.W."/>
            <person name="Bougher N.L."/>
            <person name="Buchanan P."/>
            <person name="Buyck B."/>
            <person name="Bense V."/>
            <person name="Catcheside P."/>
            <person name="Chovatia M."/>
            <person name="Cooper J."/>
            <person name="Damon W."/>
            <person name="Desjardin D."/>
            <person name="Finy P."/>
            <person name="Geml J."/>
            <person name="Haridas S."/>
            <person name="Hughes K."/>
            <person name="Justo A."/>
            <person name="Karasinski D."/>
            <person name="Kautmanova I."/>
            <person name="Kiss B."/>
            <person name="Kocsube S."/>
            <person name="Kotiranta H."/>
            <person name="LaButti K.M."/>
            <person name="Lechner B.E."/>
            <person name="Liimatainen K."/>
            <person name="Lipzen A."/>
            <person name="Lukacs Z."/>
            <person name="Mihaltcheva S."/>
            <person name="Morgado L.N."/>
            <person name="Niskanen T."/>
            <person name="Noordeloos M.E."/>
            <person name="Ohm R.A."/>
            <person name="Ortiz-Santana B."/>
            <person name="Ovrebo C."/>
            <person name="Racz N."/>
            <person name="Riley R."/>
            <person name="Savchenko A."/>
            <person name="Shiryaev A."/>
            <person name="Soop K."/>
            <person name="Spirin V."/>
            <person name="Szebenyi C."/>
            <person name="Tomsovsky M."/>
            <person name="Tulloss R.E."/>
            <person name="Uehling J."/>
            <person name="Grigoriev I.V."/>
            <person name="Vagvolgyi C."/>
            <person name="Papp T."/>
            <person name="Martin F.M."/>
            <person name="Miettinen O."/>
            <person name="Hibbett D.S."/>
            <person name="Nagy L.G."/>
        </authorList>
    </citation>
    <scope>NUCLEOTIDE SEQUENCE [LARGE SCALE GENOMIC DNA]</scope>
    <source>
        <strain evidence="1 2">NL-1719</strain>
    </source>
</reference>
<sequence>MVSLMNIRTFVAARCLSRATSCPVSVVLNVFFNMLNKKGSYPPLQIYRDNFSVPVFFLQGLKISVGVEVHRDHLLKIAIWGRGTNFAILACQNRVAGRALKVIQVGISFKLGANSIHWPVSLAKQNCEIQEGEACCSSSQRRPTLVGFNGFIGQAEVGTYRPVRELEVVVQRPRSCDPRPVAAVRPPITPTNDTGNHISIELKLGKFLVEFSLWCGQAASIWKIRKVVPTRTSKPRSADQGVANGLNRLNS</sequence>
<dbReference type="EMBL" id="ML208380">
    <property type="protein sequence ID" value="TFK67291.1"/>
    <property type="molecule type" value="Genomic_DNA"/>
</dbReference>
<gene>
    <name evidence="1" type="ORF">BDN72DRAFT_859280</name>
</gene>
<organism evidence="1 2">
    <name type="scientific">Pluteus cervinus</name>
    <dbReference type="NCBI Taxonomy" id="181527"/>
    <lineage>
        <taxon>Eukaryota</taxon>
        <taxon>Fungi</taxon>
        <taxon>Dikarya</taxon>
        <taxon>Basidiomycota</taxon>
        <taxon>Agaricomycotina</taxon>
        <taxon>Agaricomycetes</taxon>
        <taxon>Agaricomycetidae</taxon>
        <taxon>Agaricales</taxon>
        <taxon>Pluteineae</taxon>
        <taxon>Pluteaceae</taxon>
        <taxon>Pluteus</taxon>
    </lineage>
</organism>